<feature type="transmembrane region" description="Helical" evidence="1">
    <location>
        <begin position="23"/>
        <end position="48"/>
    </location>
</feature>
<feature type="transmembrane region" description="Helical" evidence="1">
    <location>
        <begin position="84"/>
        <end position="103"/>
    </location>
</feature>
<dbReference type="EMBL" id="WXYO01000007">
    <property type="protein sequence ID" value="NAS13491.1"/>
    <property type="molecule type" value="Genomic_DNA"/>
</dbReference>
<dbReference type="RefSeq" id="WP_161436533.1">
    <property type="nucleotide sequence ID" value="NZ_WXYO01000007.1"/>
</dbReference>
<evidence type="ECO:0000256" key="1">
    <source>
        <dbReference type="SAM" id="Phobius"/>
    </source>
</evidence>
<dbReference type="InterPro" id="IPR008523">
    <property type="entry name" value="DUF805"/>
</dbReference>
<accession>A0A6L9EFN3</accession>
<sequence length="163" mass="19446">MEWYLKAWRLAFDFSGRARRKEYWMFILFNIIFFIMAFMLDVMLTLLLDLPIQIIFPLYYIAAFFPSLAVLFRRLHDTNRSGWYVLLQFIPLVGPILLFVYLVEEGHYSDNRYGENPKKNENPIVEPAYQKIEPAAIKVEPAVSERLVSREDKEDHSRFMPRS</sequence>
<protein>
    <submittedName>
        <fullName evidence="2">DUF805 domain-containing protein</fullName>
    </submittedName>
</protein>
<comment type="caution">
    <text evidence="2">The sequence shown here is derived from an EMBL/GenBank/DDBJ whole genome shotgun (WGS) entry which is preliminary data.</text>
</comment>
<proteinExistence type="predicted"/>
<dbReference type="PANTHER" id="PTHR34980">
    <property type="entry name" value="INNER MEMBRANE PROTEIN-RELATED-RELATED"/>
    <property type="match status" value="1"/>
</dbReference>
<name>A0A6L9EFN3_9FLAO</name>
<dbReference type="PANTHER" id="PTHR34980:SF2">
    <property type="entry name" value="INNER MEMBRANE PROTEIN YHAH-RELATED"/>
    <property type="match status" value="1"/>
</dbReference>
<keyword evidence="1" id="KW-1133">Transmembrane helix</keyword>
<keyword evidence="1" id="KW-0472">Membrane</keyword>
<dbReference type="AlphaFoldDB" id="A0A6L9EFN3"/>
<gene>
    <name evidence="2" type="ORF">GTQ38_15870</name>
</gene>
<keyword evidence="1" id="KW-0812">Transmembrane</keyword>
<evidence type="ECO:0000313" key="3">
    <source>
        <dbReference type="Proteomes" id="UP000475249"/>
    </source>
</evidence>
<organism evidence="2 3">
    <name type="scientific">Poritiphilus flavus</name>
    <dbReference type="NCBI Taxonomy" id="2697053"/>
    <lineage>
        <taxon>Bacteria</taxon>
        <taxon>Pseudomonadati</taxon>
        <taxon>Bacteroidota</taxon>
        <taxon>Flavobacteriia</taxon>
        <taxon>Flavobacteriales</taxon>
        <taxon>Flavobacteriaceae</taxon>
        <taxon>Poritiphilus</taxon>
    </lineage>
</organism>
<reference evidence="2 3" key="1">
    <citation type="submission" date="2020-01" db="EMBL/GenBank/DDBJ databases">
        <title>Bacteria diversity of Porities sp.</title>
        <authorList>
            <person name="Wang G."/>
        </authorList>
    </citation>
    <scope>NUCLEOTIDE SEQUENCE [LARGE SCALE GENOMIC DNA]</scope>
    <source>
        <strain evidence="2 3">R33</strain>
    </source>
</reference>
<feature type="transmembrane region" description="Helical" evidence="1">
    <location>
        <begin position="54"/>
        <end position="72"/>
    </location>
</feature>
<dbReference type="Pfam" id="PF05656">
    <property type="entry name" value="DUF805"/>
    <property type="match status" value="1"/>
</dbReference>
<dbReference type="Proteomes" id="UP000475249">
    <property type="component" value="Unassembled WGS sequence"/>
</dbReference>
<evidence type="ECO:0000313" key="2">
    <source>
        <dbReference type="EMBL" id="NAS13491.1"/>
    </source>
</evidence>
<keyword evidence="3" id="KW-1185">Reference proteome</keyword>
<dbReference type="GO" id="GO:0005886">
    <property type="term" value="C:plasma membrane"/>
    <property type="evidence" value="ECO:0007669"/>
    <property type="project" value="TreeGrafter"/>
</dbReference>